<feature type="region of interest" description="Disordered" evidence="1">
    <location>
        <begin position="59"/>
        <end position="105"/>
    </location>
</feature>
<proteinExistence type="predicted"/>
<name>A0AAN9Y6Z8_9HEMI</name>
<dbReference type="AlphaFoldDB" id="A0AAN9Y6Z8"/>
<evidence type="ECO:0000256" key="1">
    <source>
        <dbReference type="SAM" id="MobiDB-lite"/>
    </source>
</evidence>
<feature type="compositionally biased region" description="Acidic residues" evidence="1">
    <location>
        <begin position="73"/>
        <end position="103"/>
    </location>
</feature>
<reference evidence="2 3" key="1">
    <citation type="submission" date="2024-03" db="EMBL/GenBank/DDBJ databases">
        <title>Adaptation during the transition from Ophiocordyceps entomopathogen to insect associate is accompanied by gene loss and intensified selection.</title>
        <authorList>
            <person name="Ward C.M."/>
            <person name="Onetto C.A."/>
            <person name="Borneman A.R."/>
        </authorList>
    </citation>
    <scope>NUCLEOTIDE SEQUENCE [LARGE SCALE GENOMIC DNA]</scope>
    <source>
        <strain evidence="2">AWRI1</strain>
        <tissue evidence="2">Single Adult Female</tissue>
    </source>
</reference>
<organism evidence="2 3">
    <name type="scientific">Parthenolecanium corni</name>
    <dbReference type="NCBI Taxonomy" id="536013"/>
    <lineage>
        <taxon>Eukaryota</taxon>
        <taxon>Metazoa</taxon>
        <taxon>Ecdysozoa</taxon>
        <taxon>Arthropoda</taxon>
        <taxon>Hexapoda</taxon>
        <taxon>Insecta</taxon>
        <taxon>Pterygota</taxon>
        <taxon>Neoptera</taxon>
        <taxon>Paraneoptera</taxon>
        <taxon>Hemiptera</taxon>
        <taxon>Sternorrhyncha</taxon>
        <taxon>Coccoidea</taxon>
        <taxon>Coccidae</taxon>
        <taxon>Parthenolecanium</taxon>
    </lineage>
</organism>
<dbReference type="Proteomes" id="UP001367676">
    <property type="component" value="Unassembled WGS sequence"/>
</dbReference>
<sequence>MNDVTNGLEDAISSTPAISKYDLNVDFVEAGLGKLEPEKELRSSHVEFIRSQPIQLRNIHSSTESEVPKSLFEDESDADNEIDDSEEDNQLFEHPDTEEESLIPEDTPQMREVINSFLAIIPNNTLMSQLFRKVADTIILGDSETTSHNNTKSHS</sequence>
<evidence type="ECO:0000313" key="3">
    <source>
        <dbReference type="Proteomes" id="UP001367676"/>
    </source>
</evidence>
<protein>
    <submittedName>
        <fullName evidence="2">Uncharacterized protein</fullName>
    </submittedName>
</protein>
<keyword evidence="3" id="KW-1185">Reference proteome</keyword>
<comment type="caution">
    <text evidence="2">The sequence shown here is derived from an EMBL/GenBank/DDBJ whole genome shotgun (WGS) entry which is preliminary data.</text>
</comment>
<gene>
    <name evidence="2" type="ORF">V9T40_008315</name>
</gene>
<dbReference type="EMBL" id="JBBCAQ010000010">
    <property type="protein sequence ID" value="KAK7600874.1"/>
    <property type="molecule type" value="Genomic_DNA"/>
</dbReference>
<accession>A0AAN9Y6Z8</accession>
<evidence type="ECO:0000313" key="2">
    <source>
        <dbReference type="EMBL" id="KAK7600874.1"/>
    </source>
</evidence>